<protein>
    <submittedName>
        <fullName evidence="1">Uncharacterized protein</fullName>
    </submittedName>
</protein>
<accession>A0AAD9R2S6</accession>
<evidence type="ECO:0000313" key="1">
    <source>
        <dbReference type="EMBL" id="KAK2571686.1"/>
    </source>
</evidence>
<proteinExistence type="predicted"/>
<name>A0AAD9R2S6_ACRCE</name>
<gene>
    <name evidence="1" type="ORF">P5673_003060</name>
</gene>
<sequence length="74" mass="8138">MLKEGAIVTIKPLGLQASPCKQGNHYHVDVVNLIDRSIALRSTDSGPEKKSGWLICNGQIKDNLISFVSYLKDI</sequence>
<reference evidence="1" key="1">
    <citation type="journal article" date="2023" name="G3 (Bethesda)">
        <title>Whole genome assembly and annotation of the endangered Caribbean coral Acropora cervicornis.</title>
        <authorList>
            <person name="Selwyn J.D."/>
            <person name="Vollmer S.V."/>
        </authorList>
    </citation>
    <scope>NUCLEOTIDE SEQUENCE</scope>
    <source>
        <strain evidence="1">K2</strain>
    </source>
</reference>
<reference evidence="1" key="2">
    <citation type="journal article" date="2023" name="Science">
        <title>Genomic signatures of disease resistance in endangered staghorn corals.</title>
        <authorList>
            <person name="Vollmer S.V."/>
            <person name="Selwyn J.D."/>
            <person name="Despard B.A."/>
            <person name="Roesel C.L."/>
        </authorList>
    </citation>
    <scope>NUCLEOTIDE SEQUENCE</scope>
    <source>
        <strain evidence="1">K2</strain>
    </source>
</reference>
<evidence type="ECO:0000313" key="2">
    <source>
        <dbReference type="Proteomes" id="UP001249851"/>
    </source>
</evidence>
<keyword evidence="2" id="KW-1185">Reference proteome</keyword>
<organism evidence="1 2">
    <name type="scientific">Acropora cervicornis</name>
    <name type="common">Staghorn coral</name>
    <dbReference type="NCBI Taxonomy" id="6130"/>
    <lineage>
        <taxon>Eukaryota</taxon>
        <taxon>Metazoa</taxon>
        <taxon>Cnidaria</taxon>
        <taxon>Anthozoa</taxon>
        <taxon>Hexacorallia</taxon>
        <taxon>Scleractinia</taxon>
        <taxon>Astrocoeniina</taxon>
        <taxon>Acroporidae</taxon>
        <taxon>Acropora</taxon>
    </lineage>
</organism>
<dbReference type="AlphaFoldDB" id="A0AAD9R2S6"/>
<dbReference type="EMBL" id="JARQWQ010000005">
    <property type="protein sequence ID" value="KAK2571686.1"/>
    <property type="molecule type" value="Genomic_DNA"/>
</dbReference>
<dbReference type="Proteomes" id="UP001249851">
    <property type="component" value="Unassembled WGS sequence"/>
</dbReference>
<comment type="caution">
    <text evidence="1">The sequence shown here is derived from an EMBL/GenBank/DDBJ whole genome shotgun (WGS) entry which is preliminary data.</text>
</comment>